<dbReference type="Gene3D" id="3.30.559.10">
    <property type="entry name" value="Chloramphenicol acetyltransferase-like domain"/>
    <property type="match status" value="1"/>
</dbReference>
<dbReference type="AlphaFoldDB" id="A0A9P5C0N4"/>
<dbReference type="EMBL" id="SWKV01000036">
    <property type="protein sequence ID" value="KAF3038456.1"/>
    <property type="molecule type" value="Genomic_DNA"/>
</dbReference>
<proteinExistence type="predicted"/>
<evidence type="ECO:0000313" key="2">
    <source>
        <dbReference type="Proteomes" id="UP000758155"/>
    </source>
</evidence>
<dbReference type="OrthoDB" id="3355480at2759"/>
<protein>
    <recommendedName>
        <fullName evidence="3">Transferase</fullName>
    </recommendedName>
</protein>
<name>A0A9P5C0N4_9PLEO</name>
<comment type="caution">
    <text evidence="1">The sequence shown here is derived from an EMBL/GenBank/DDBJ whole genome shotgun (WGS) entry which is preliminary data.</text>
</comment>
<sequence length="571" mass="63013">MALPQKENAHWLDRYATGYHTWTSTCNESGQTTFARPLGLVEASFDSDGVYYGGRADMTGTLTVEVKHSLSKEDLRRRIALAWTALRLRHVLLMSRHFDDPSSGLRHFAIDVPKGPHAALQDVEASTIWIEDHYASVDTHDIHDHALNVNRIIEPQRCMSKLHVLPLEKLPGGTYRLSFLIIMAHQISDGLSAYGWFKDLIRLLNLPACGIESEIKSALELDTFKANLPLAQEDLYPKILGNKARQRWIWAIIRVLRHVKHTLPPTFTNPLYREQRLIEPRPLKPTYTKVFAYEGPNMPPMSTGHISASLSAAASSRLITLCRSASLSIGAGCFALAGLAMMRLHALRHPHLAPEEMPAMTASFPLNPRAFFAAPPPAESCMLAFSDGVAMPFLPPWLPLETRFRMTARTANRELKMYQKRLRTTSTGAVSAGLDKHSPARLLATGYVAQIERVRAKTPAERRLGFANPQGKLAAAAGHAATCGVSSVGSLKGYFRAGENDLNADKDFVVDYRGLRMGVRAREGEFLVGSSTDAEGRVGFGVSYDANAIEPGAAEMWAQTITGLLERDAKL</sequence>
<dbReference type="Proteomes" id="UP000758155">
    <property type="component" value="Unassembled WGS sequence"/>
</dbReference>
<keyword evidence="2" id="KW-1185">Reference proteome</keyword>
<accession>A0A9P5C0N4</accession>
<organism evidence="1 2">
    <name type="scientific">Didymella heteroderae</name>
    <dbReference type="NCBI Taxonomy" id="1769908"/>
    <lineage>
        <taxon>Eukaryota</taxon>
        <taxon>Fungi</taxon>
        <taxon>Dikarya</taxon>
        <taxon>Ascomycota</taxon>
        <taxon>Pezizomycotina</taxon>
        <taxon>Dothideomycetes</taxon>
        <taxon>Pleosporomycetidae</taxon>
        <taxon>Pleosporales</taxon>
        <taxon>Pleosporineae</taxon>
        <taxon>Didymellaceae</taxon>
        <taxon>Didymella</taxon>
    </lineage>
</organism>
<dbReference type="InterPro" id="IPR023213">
    <property type="entry name" value="CAT-like_dom_sf"/>
</dbReference>
<evidence type="ECO:0000313" key="1">
    <source>
        <dbReference type="EMBL" id="KAF3038456.1"/>
    </source>
</evidence>
<evidence type="ECO:0008006" key="3">
    <source>
        <dbReference type="Google" id="ProtNLM"/>
    </source>
</evidence>
<gene>
    <name evidence="1" type="ORF">E8E12_002169</name>
</gene>
<reference evidence="1" key="1">
    <citation type="submission" date="2019-04" db="EMBL/GenBank/DDBJ databases">
        <title>Sequencing of skin fungus with MAO and IRED activity.</title>
        <authorList>
            <person name="Marsaioli A.J."/>
            <person name="Bonatto J.M.C."/>
            <person name="Reis Junior O."/>
        </authorList>
    </citation>
    <scope>NUCLEOTIDE SEQUENCE</scope>
    <source>
        <strain evidence="1">28M1</strain>
    </source>
</reference>